<dbReference type="CDD" id="cd00156">
    <property type="entry name" value="REC"/>
    <property type="match status" value="1"/>
</dbReference>
<feature type="transmembrane region" description="Helical" evidence="13">
    <location>
        <begin position="444"/>
        <end position="468"/>
    </location>
</feature>
<dbReference type="SUPFAM" id="SSF55785">
    <property type="entry name" value="PYP-like sensor domain (PAS domain)"/>
    <property type="match status" value="1"/>
</dbReference>
<dbReference type="PANTHER" id="PTHR43047:SF9">
    <property type="entry name" value="HISTIDINE KINASE"/>
    <property type="match status" value="1"/>
</dbReference>
<evidence type="ECO:0000256" key="7">
    <source>
        <dbReference type="ARBA" id="ARBA00022692"/>
    </source>
</evidence>
<dbReference type="CDD" id="cd00130">
    <property type="entry name" value="PAS"/>
    <property type="match status" value="1"/>
</dbReference>
<evidence type="ECO:0000313" key="16">
    <source>
        <dbReference type="EMBL" id="MFC3175438.1"/>
    </source>
</evidence>
<dbReference type="SUPFAM" id="SSF52172">
    <property type="entry name" value="CheY-like"/>
    <property type="match status" value="1"/>
</dbReference>
<sequence>MSWQWAALATLAPILLLFAFAALVEHGRIGAAAFARPRLRHGAYTLALGVYCTSWTFYGSVGSVARDGWNFLPIYLAPVLLLLFAPRFLGRLARAVAQEQAKTVSDFIAARFGHDVIVARLVTVIALLGTIPYVALQLRSIGNALALVAGAPLGLAAMVVAAVVLALFAILFGARRFELAGRSEGLVFAIGLESLLKLGALAVVAGLAAMLFAGAGPARQALGLAQIAARFDPTRLGLETLAILVISTFAVIALPRQFYMGLVEAREPEDLVRARKGLAAYIAAMAALALPIALAGVALFDGAVPPDVFVLELPLEAGARWALVAALLGGVGAAASMVIVDATALATMVSNDLVFPSILKAARDGPESAEAGAGAIGRRMLRVRRLSIVAIVALALAWAVLVGGRNSLASIGYVAFAAMALFAPHLLLAAVGGGRDPLPARISLAAGLALWLWTLALPPILPEAWLAALHGTPVDPLNLLGVGRAGPLVHGVGWSLGVDVALLGLVAARGSAVAPRLRLFAPGRPVSDMAGLHRLVADFVGTQAAEREFPADRHGQPVDRAAAQRARDLIARVVGASSARALVASALAGGQMRLADVTRLLDEGAQSLRFSRPLLAATFENVDAAISVVDAEMNLVAWNNRYLDMFDYPPALVRVGAPVADLIRHNAKAGDFGPGAVEHHVAKRLAHMRRGQPHEFARHRRDGRVIKTVGGPMPGGGYVMSFTDVTAEAEARDALQRTLAELESRVEARTRELSEANRQLAEATRDKTRFLAAASHDLLQPLHAARLFAAALARDPGLTRPELVTRLDRAITGGENLLRALLDISRLDAGGVQPDCSGLALAPFLADLIDGMRPLAAEQGLQLRLGPAPGSLFTDPGLLRSILQNFLTNAVRYTPSGGVLVGVRRRGGDWRIDVIDTGLGIAPDRQAEVFREFIRLGEAEAEGLGLGLAIAARLARLLGGRIELASVRGKGSRFSLLLPAAPPVPAPTPAPPAEAGQHRARRVLVVDNEPEIVAATLALLEATGHQARGAGGLAEALALDDPCDAVLADYHLDDGDGLALIAALRQRRPGLPAALVTAEQDRAVAARAAAMGVPVLAKPTDPAAIAAFLGGVSVGQV</sequence>
<gene>
    <name evidence="16" type="ORF">ACFOD9_14360</name>
</gene>
<feature type="domain" description="Response regulatory" evidence="15">
    <location>
        <begin position="1002"/>
        <end position="1113"/>
    </location>
</feature>
<keyword evidence="5 11" id="KW-0597">Phosphoprotein</keyword>
<keyword evidence="9 13" id="KW-1133">Transmembrane helix</keyword>
<dbReference type="InterPro" id="IPR001789">
    <property type="entry name" value="Sig_transdc_resp-reg_receiver"/>
</dbReference>
<dbReference type="InterPro" id="IPR000014">
    <property type="entry name" value="PAS"/>
</dbReference>
<evidence type="ECO:0000256" key="11">
    <source>
        <dbReference type="PROSITE-ProRule" id="PRU00169"/>
    </source>
</evidence>
<evidence type="ECO:0000256" key="13">
    <source>
        <dbReference type="SAM" id="Phobius"/>
    </source>
</evidence>
<dbReference type="InterPro" id="IPR038377">
    <property type="entry name" value="Na/Glc_symporter_sf"/>
</dbReference>
<dbReference type="Gene3D" id="3.30.565.10">
    <property type="entry name" value="Histidine kinase-like ATPase, C-terminal domain"/>
    <property type="match status" value="1"/>
</dbReference>
<dbReference type="Pfam" id="PF00512">
    <property type="entry name" value="HisKA"/>
    <property type="match status" value="1"/>
</dbReference>
<dbReference type="PANTHER" id="PTHR43047">
    <property type="entry name" value="TWO-COMPONENT HISTIDINE PROTEIN KINASE"/>
    <property type="match status" value="1"/>
</dbReference>
<dbReference type="Pfam" id="PF02518">
    <property type="entry name" value="HATPase_c"/>
    <property type="match status" value="1"/>
</dbReference>
<dbReference type="InterPro" id="IPR036097">
    <property type="entry name" value="HisK_dim/P_sf"/>
</dbReference>
<dbReference type="Gene3D" id="3.30.450.20">
    <property type="entry name" value="PAS domain"/>
    <property type="match status" value="1"/>
</dbReference>
<dbReference type="EC" id="2.7.13.3" evidence="4"/>
<dbReference type="PRINTS" id="PR00344">
    <property type="entry name" value="BCTRLSENSOR"/>
</dbReference>
<keyword evidence="8" id="KW-0418">Kinase</keyword>
<feature type="transmembrane region" description="Helical" evidence="13">
    <location>
        <begin position="278"/>
        <end position="300"/>
    </location>
</feature>
<dbReference type="Pfam" id="PF00072">
    <property type="entry name" value="Response_reg"/>
    <property type="match status" value="1"/>
</dbReference>
<feature type="transmembrane region" description="Helical" evidence="13">
    <location>
        <begin position="410"/>
        <end position="432"/>
    </location>
</feature>
<reference evidence="17" key="1">
    <citation type="journal article" date="2019" name="Int. J. Syst. Evol. Microbiol.">
        <title>The Global Catalogue of Microorganisms (GCM) 10K type strain sequencing project: providing services to taxonomists for standard genome sequencing and annotation.</title>
        <authorList>
            <consortium name="The Broad Institute Genomics Platform"/>
            <consortium name="The Broad Institute Genome Sequencing Center for Infectious Disease"/>
            <person name="Wu L."/>
            <person name="Ma J."/>
        </authorList>
    </citation>
    <scope>NUCLEOTIDE SEQUENCE [LARGE SCALE GENOMIC DNA]</scope>
    <source>
        <strain evidence="17">KCTC 42984</strain>
    </source>
</reference>
<dbReference type="InterPro" id="IPR011006">
    <property type="entry name" value="CheY-like_superfamily"/>
</dbReference>
<organism evidence="16 17">
    <name type="scientific">Novosphingobium bradum</name>
    <dbReference type="NCBI Taxonomy" id="1737444"/>
    <lineage>
        <taxon>Bacteria</taxon>
        <taxon>Pseudomonadati</taxon>
        <taxon>Pseudomonadota</taxon>
        <taxon>Alphaproteobacteria</taxon>
        <taxon>Sphingomonadales</taxon>
        <taxon>Sphingomonadaceae</taxon>
        <taxon>Novosphingobium</taxon>
    </lineage>
</organism>
<dbReference type="SMART" id="SM00448">
    <property type="entry name" value="REC"/>
    <property type="match status" value="1"/>
</dbReference>
<dbReference type="PROSITE" id="PS50109">
    <property type="entry name" value="HIS_KIN"/>
    <property type="match status" value="1"/>
</dbReference>
<dbReference type="Gene3D" id="1.20.1730.10">
    <property type="entry name" value="Sodium/glucose cotransporter"/>
    <property type="match status" value="1"/>
</dbReference>
<feature type="transmembrane region" description="Helical" evidence="13">
    <location>
        <begin position="117"/>
        <end position="138"/>
    </location>
</feature>
<dbReference type="InterPro" id="IPR036890">
    <property type="entry name" value="HATPase_C_sf"/>
</dbReference>
<feature type="transmembrane region" description="Helical" evidence="13">
    <location>
        <begin position="195"/>
        <end position="216"/>
    </location>
</feature>
<dbReference type="Pfam" id="PF12860">
    <property type="entry name" value="PAS_7"/>
    <property type="match status" value="1"/>
</dbReference>
<dbReference type="RefSeq" id="WP_379510817.1">
    <property type="nucleotide sequence ID" value="NZ_JBHRTQ010000014.1"/>
</dbReference>
<evidence type="ECO:0000256" key="9">
    <source>
        <dbReference type="ARBA" id="ARBA00022989"/>
    </source>
</evidence>
<comment type="subcellular location">
    <subcellularLocation>
        <location evidence="2">Membrane</location>
        <topology evidence="2">Multi-pass membrane protein</topology>
    </subcellularLocation>
</comment>
<keyword evidence="10 13" id="KW-0472">Membrane</keyword>
<comment type="catalytic activity">
    <reaction evidence="1">
        <text>ATP + protein L-histidine = ADP + protein N-phospho-L-histidine.</text>
        <dbReference type="EC" id="2.7.13.3"/>
    </reaction>
</comment>
<evidence type="ECO:0000256" key="8">
    <source>
        <dbReference type="ARBA" id="ARBA00022777"/>
    </source>
</evidence>
<dbReference type="Gene3D" id="3.40.50.2300">
    <property type="match status" value="1"/>
</dbReference>
<accession>A0ABV7IWS4</accession>
<evidence type="ECO:0000256" key="1">
    <source>
        <dbReference type="ARBA" id="ARBA00000085"/>
    </source>
</evidence>
<dbReference type="EMBL" id="JBHRTQ010000014">
    <property type="protein sequence ID" value="MFC3175438.1"/>
    <property type="molecule type" value="Genomic_DNA"/>
</dbReference>
<feature type="transmembrane region" description="Helical" evidence="13">
    <location>
        <begin position="236"/>
        <end position="258"/>
    </location>
</feature>
<dbReference type="SUPFAM" id="SSF47384">
    <property type="entry name" value="Homodimeric domain of signal transducing histidine kinase"/>
    <property type="match status" value="1"/>
</dbReference>
<evidence type="ECO:0000256" key="10">
    <source>
        <dbReference type="ARBA" id="ARBA00023136"/>
    </source>
</evidence>
<dbReference type="Gene3D" id="1.10.287.130">
    <property type="match status" value="1"/>
</dbReference>
<dbReference type="Proteomes" id="UP001595604">
    <property type="component" value="Unassembled WGS sequence"/>
</dbReference>
<evidence type="ECO:0000256" key="4">
    <source>
        <dbReference type="ARBA" id="ARBA00012438"/>
    </source>
</evidence>
<feature type="transmembrane region" description="Helical" evidence="13">
    <location>
        <begin position="320"/>
        <end position="340"/>
    </location>
</feature>
<proteinExistence type="inferred from homology"/>
<feature type="transmembrane region" description="Helical" evidence="13">
    <location>
        <begin position="144"/>
        <end position="174"/>
    </location>
</feature>
<feature type="coiled-coil region" evidence="12">
    <location>
        <begin position="725"/>
        <end position="773"/>
    </location>
</feature>
<dbReference type="InterPro" id="IPR005467">
    <property type="entry name" value="His_kinase_dom"/>
</dbReference>
<dbReference type="PROSITE" id="PS50110">
    <property type="entry name" value="RESPONSE_REGULATORY"/>
    <property type="match status" value="1"/>
</dbReference>
<dbReference type="SUPFAM" id="SSF55874">
    <property type="entry name" value="ATPase domain of HSP90 chaperone/DNA topoisomerase II/histidine kinase"/>
    <property type="match status" value="1"/>
</dbReference>
<keyword evidence="7 13" id="KW-0812">Transmembrane</keyword>
<evidence type="ECO:0000256" key="3">
    <source>
        <dbReference type="ARBA" id="ARBA00006434"/>
    </source>
</evidence>
<feature type="transmembrane region" description="Helical" evidence="13">
    <location>
        <begin position="6"/>
        <end position="24"/>
    </location>
</feature>
<feature type="transmembrane region" description="Helical" evidence="13">
    <location>
        <begin position="386"/>
        <end position="404"/>
    </location>
</feature>
<feature type="transmembrane region" description="Helical" evidence="13">
    <location>
        <begin position="44"/>
        <end position="65"/>
    </location>
</feature>
<evidence type="ECO:0000313" key="17">
    <source>
        <dbReference type="Proteomes" id="UP001595604"/>
    </source>
</evidence>
<keyword evidence="12" id="KW-0175">Coiled coil</keyword>
<evidence type="ECO:0000256" key="6">
    <source>
        <dbReference type="ARBA" id="ARBA00022679"/>
    </source>
</evidence>
<comment type="caution">
    <text evidence="16">The sequence shown here is derived from an EMBL/GenBank/DDBJ whole genome shotgun (WGS) entry which is preliminary data.</text>
</comment>
<keyword evidence="17" id="KW-1185">Reference proteome</keyword>
<protein>
    <recommendedName>
        <fullName evidence="4">histidine kinase</fullName>
        <ecNumber evidence="4">2.7.13.3</ecNumber>
    </recommendedName>
</protein>
<dbReference type="InterPro" id="IPR003661">
    <property type="entry name" value="HisK_dim/P_dom"/>
</dbReference>
<evidence type="ECO:0000256" key="2">
    <source>
        <dbReference type="ARBA" id="ARBA00004141"/>
    </source>
</evidence>
<name>A0ABV7IWS4_9SPHN</name>
<feature type="transmembrane region" description="Helical" evidence="13">
    <location>
        <begin position="71"/>
        <end position="89"/>
    </location>
</feature>
<evidence type="ECO:0000256" key="12">
    <source>
        <dbReference type="SAM" id="Coils"/>
    </source>
</evidence>
<dbReference type="SMART" id="SM00388">
    <property type="entry name" value="HisKA"/>
    <property type="match status" value="1"/>
</dbReference>
<dbReference type="InterPro" id="IPR035965">
    <property type="entry name" value="PAS-like_dom_sf"/>
</dbReference>
<dbReference type="PROSITE" id="PS50283">
    <property type="entry name" value="NA_SOLUT_SYMP_3"/>
    <property type="match status" value="1"/>
</dbReference>
<comment type="similarity">
    <text evidence="3">Belongs to the sodium:solute symporter (SSF) (TC 2.A.21) family.</text>
</comment>
<dbReference type="InterPro" id="IPR003594">
    <property type="entry name" value="HATPase_dom"/>
</dbReference>
<dbReference type="InterPro" id="IPR004358">
    <property type="entry name" value="Sig_transdc_His_kin-like_C"/>
</dbReference>
<evidence type="ECO:0000259" key="14">
    <source>
        <dbReference type="PROSITE" id="PS50109"/>
    </source>
</evidence>
<evidence type="ECO:0000259" key="15">
    <source>
        <dbReference type="PROSITE" id="PS50110"/>
    </source>
</evidence>
<evidence type="ECO:0000256" key="5">
    <source>
        <dbReference type="ARBA" id="ARBA00022553"/>
    </source>
</evidence>
<keyword evidence="6" id="KW-0808">Transferase</keyword>
<feature type="modified residue" description="4-aspartylphosphate" evidence="11">
    <location>
        <position position="1049"/>
    </location>
</feature>
<dbReference type="InterPro" id="IPR001734">
    <property type="entry name" value="Na/solute_symporter"/>
</dbReference>
<dbReference type="SMART" id="SM00387">
    <property type="entry name" value="HATPase_c"/>
    <property type="match status" value="1"/>
</dbReference>
<feature type="domain" description="Histidine kinase" evidence="14">
    <location>
        <begin position="773"/>
        <end position="982"/>
    </location>
</feature>